<dbReference type="PANTHER" id="PTHR12916">
    <property type="entry name" value="CYTOCHROME C OXIDASE POLYPEPTIDE VIC-2"/>
    <property type="match status" value="1"/>
</dbReference>
<accession>A0A6H5HM93</accession>
<keyword evidence="2" id="KW-0732">Signal</keyword>
<sequence length="197" mass="21953">MRILNVSFSVRQPDGQMLPAQLLQERVHLNRNLLNKLSTLQVLQFDDNLCVREPCLNFEECVTVLKFGNASGFVASATMLFRPIYPVTTFACRCPKGFIGRTEHYLCDTEVNLCYSNPCMNGGDCKQAEGGFTCVCKPGFTGVPPSWSFNGEGQLIFNPLLRPIQLPWETHFSIRTVQTDCIVMAISIGQNSTATFS</sequence>
<dbReference type="Proteomes" id="UP000479000">
    <property type="component" value="Unassembled WGS sequence"/>
</dbReference>
<evidence type="ECO:0000256" key="4">
    <source>
        <dbReference type="ARBA" id="ARBA00023157"/>
    </source>
</evidence>
<dbReference type="CDD" id="cd00054">
    <property type="entry name" value="EGF_CA"/>
    <property type="match status" value="1"/>
</dbReference>
<organism evidence="7 8">
    <name type="scientific">Nesidiocoris tenuis</name>
    <dbReference type="NCBI Taxonomy" id="355587"/>
    <lineage>
        <taxon>Eukaryota</taxon>
        <taxon>Metazoa</taxon>
        <taxon>Ecdysozoa</taxon>
        <taxon>Arthropoda</taxon>
        <taxon>Hexapoda</taxon>
        <taxon>Insecta</taxon>
        <taxon>Pterygota</taxon>
        <taxon>Neoptera</taxon>
        <taxon>Paraneoptera</taxon>
        <taxon>Hemiptera</taxon>
        <taxon>Heteroptera</taxon>
        <taxon>Panheteroptera</taxon>
        <taxon>Cimicomorpha</taxon>
        <taxon>Miridae</taxon>
        <taxon>Dicyphina</taxon>
        <taxon>Nesidiocoris</taxon>
    </lineage>
</organism>
<evidence type="ECO:0000259" key="6">
    <source>
        <dbReference type="PROSITE" id="PS50026"/>
    </source>
</evidence>
<dbReference type="PROSITE" id="PS50026">
    <property type="entry name" value="EGF_3"/>
    <property type="match status" value="1"/>
</dbReference>
<keyword evidence="1 5" id="KW-0245">EGF-like domain</keyword>
<dbReference type="Pfam" id="PF00008">
    <property type="entry name" value="EGF"/>
    <property type="match status" value="1"/>
</dbReference>
<protein>
    <recommendedName>
        <fullName evidence="6">EGF-like domain-containing protein</fullName>
    </recommendedName>
</protein>
<dbReference type="AlphaFoldDB" id="A0A6H5HM93"/>
<gene>
    <name evidence="7" type="ORF">NTEN_LOCUS19826</name>
</gene>
<evidence type="ECO:0000256" key="3">
    <source>
        <dbReference type="ARBA" id="ARBA00022737"/>
    </source>
</evidence>
<dbReference type="PANTHER" id="PTHR12916:SF4">
    <property type="entry name" value="UNINFLATABLE, ISOFORM C"/>
    <property type="match status" value="1"/>
</dbReference>
<dbReference type="EMBL" id="CADCXU010029160">
    <property type="protein sequence ID" value="CAB0015486.1"/>
    <property type="molecule type" value="Genomic_DNA"/>
</dbReference>
<evidence type="ECO:0000256" key="2">
    <source>
        <dbReference type="ARBA" id="ARBA00022729"/>
    </source>
</evidence>
<keyword evidence="4" id="KW-1015">Disulfide bond</keyword>
<dbReference type="SUPFAM" id="SSF57196">
    <property type="entry name" value="EGF/Laminin"/>
    <property type="match status" value="1"/>
</dbReference>
<evidence type="ECO:0000256" key="1">
    <source>
        <dbReference type="ARBA" id="ARBA00022536"/>
    </source>
</evidence>
<comment type="caution">
    <text evidence="5">Lacks conserved residue(s) required for the propagation of feature annotation.</text>
</comment>
<keyword evidence="8" id="KW-1185">Reference proteome</keyword>
<dbReference type="InterPro" id="IPR001881">
    <property type="entry name" value="EGF-like_Ca-bd_dom"/>
</dbReference>
<keyword evidence="3" id="KW-0677">Repeat</keyword>
<dbReference type="SMART" id="SM00181">
    <property type="entry name" value="EGF"/>
    <property type="match status" value="2"/>
</dbReference>
<dbReference type="SMART" id="SM00179">
    <property type="entry name" value="EGF_CA"/>
    <property type="match status" value="1"/>
</dbReference>
<dbReference type="OrthoDB" id="26203at2759"/>
<feature type="domain" description="EGF-like" evidence="6">
    <location>
        <begin position="110"/>
        <end position="146"/>
    </location>
</feature>
<reference evidence="7 8" key="1">
    <citation type="submission" date="2020-02" db="EMBL/GenBank/DDBJ databases">
        <authorList>
            <person name="Ferguson B K."/>
        </authorList>
    </citation>
    <scope>NUCLEOTIDE SEQUENCE [LARGE SCALE GENOMIC DNA]</scope>
</reference>
<evidence type="ECO:0000313" key="8">
    <source>
        <dbReference type="Proteomes" id="UP000479000"/>
    </source>
</evidence>
<evidence type="ECO:0000256" key="5">
    <source>
        <dbReference type="PROSITE-ProRule" id="PRU00076"/>
    </source>
</evidence>
<dbReference type="FunFam" id="2.10.25.10:FF:000066">
    <property type="entry name" value="FAT atypical cadherin 4"/>
    <property type="match status" value="1"/>
</dbReference>
<evidence type="ECO:0000313" key="7">
    <source>
        <dbReference type="EMBL" id="CAB0015486.1"/>
    </source>
</evidence>
<dbReference type="SUPFAM" id="SSF49899">
    <property type="entry name" value="Concanavalin A-like lectins/glucanases"/>
    <property type="match status" value="1"/>
</dbReference>
<dbReference type="InterPro" id="IPR000742">
    <property type="entry name" value="EGF"/>
</dbReference>
<dbReference type="InterPro" id="IPR013320">
    <property type="entry name" value="ConA-like_dom_sf"/>
</dbReference>
<proteinExistence type="predicted"/>
<name>A0A6H5HM93_9HEMI</name>
<dbReference type="Gene3D" id="2.10.25.10">
    <property type="entry name" value="Laminin"/>
    <property type="match status" value="2"/>
</dbReference>
<dbReference type="GO" id="GO:0005509">
    <property type="term" value="F:calcium ion binding"/>
    <property type="evidence" value="ECO:0007669"/>
    <property type="project" value="InterPro"/>
</dbReference>
<feature type="non-terminal residue" evidence="7">
    <location>
        <position position="197"/>
    </location>
</feature>